<dbReference type="Proteomes" id="UP000863257">
    <property type="component" value="Unassembled WGS sequence"/>
</dbReference>
<evidence type="ECO:0000313" key="3">
    <source>
        <dbReference type="EMBL" id="MBN8123241.1"/>
    </source>
</evidence>
<evidence type="ECO:0000313" key="2">
    <source>
        <dbReference type="EMBL" id="HAS8541841.1"/>
    </source>
</evidence>
<accession>A0A087IKB5</accession>
<sequence length="169" mass="19089">MKRLATCIALTLLYSAGAAANSWVVSDEARADFLVKFSGEVPKRCEMRASEELETLNFDLTQKSDKKTFAFKAWCNSYGTKGTLLVDPYAFKNSNGDEIPMEYSFNDKVSVKDAETETMAARIVDTIDVSNSLDKQMSSKHKLTIRSLPHKGARWGKYEGYMWVSLYHM</sequence>
<protein>
    <submittedName>
        <fullName evidence="2">Uncharacterized protein</fullName>
    </submittedName>
</protein>
<gene>
    <name evidence="2" type="ORF">I7730_18795</name>
    <name evidence="3" type="ORF">J0J18_15955</name>
</gene>
<organism evidence="2">
    <name type="scientific">Vibrio vulnificus</name>
    <dbReference type="NCBI Taxonomy" id="672"/>
    <lineage>
        <taxon>Bacteria</taxon>
        <taxon>Pseudomonadati</taxon>
        <taxon>Pseudomonadota</taxon>
        <taxon>Gammaproteobacteria</taxon>
        <taxon>Vibrionales</taxon>
        <taxon>Vibrionaceae</taxon>
        <taxon>Vibrio</taxon>
    </lineage>
</organism>
<feature type="chain" id="PRO_5014503648" evidence="1">
    <location>
        <begin position="21"/>
        <end position="169"/>
    </location>
</feature>
<reference evidence="2" key="1">
    <citation type="journal article" date="2018" name="Genome Biol.">
        <title>SKESA: strategic k-mer extension for scrupulous assemblies.</title>
        <authorList>
            <person name="Souvorov A."/>
            <person name="Agarwala R."/>
            <person name="Lipman D.J."/>
        </authorList>
    </citation>
    <scope>NUCLEOTIDE SEQUENCE</scope>
    <source>
        <strain evidence="2">BCW_3452</strain>
    </source>
</reference>
<dbReference type="OrthoDB" id="5916768at2"/>
<feature type="signal peptide" evidence="1">
    <location>
        <begin position="1"/>
        <end position="20"/>
    </location>
</feature>
<dbReference type="EMBL" id="JAFKOQ010000011">
    <property type="protein sequence ID" value="MBN8123241.1"/>
    <property type="molecule type" value="Genomic_DNA"/>
</dbReference>
<dbReference type="RefSeq" id="WP_017422160.1">
    <property type="nucleotide sequence ID" value="NZ_CP014636.1"/>
</dbReference>
<proteinExistence type="predicted"/>
<reference evidence="3" key="3">
    <citation type="submission" date="2021-03" db="EMBL/GenBank/DDBJ databases">
        <title>Study of the foodborne Vibrio vulnificus isolates from China.</title>
        <authorList>
            <person name="Zheng Z."/>
            <person name="Ye L."/>
        </authorList>
    </citation>
    <scope>NUCLEOTIDE SEQUENCE</scope>
    <source>
        <strain evidence="3">Vv1582</strain>
    </source>
</reference>
<dbReference type="EMBL" id="DACRBY010000026">
    <property type="protein sequence ID" value="HAS8541841.1"/>
    <property type="molecule type" value="Genomic_DNA"/>
</dbReference>
<keyword evidence="1" id="KW-0732">Signal</keyword>
<evidence type="ECO:0000256" key="1">
    <source>
        <dbReference type="SAM" id="SignalP"/>
    </source>
</evidence>
<name>A0A087IKB5_VIBVL</name>
<comment type="caution">
    <text evidence="2">The sequence shown here is derived from an EMBL/GenBank/DDBJ whole genome shotgun (WGS) entry which is preliminary data.</text>
</comment>
<dbReference type="GeneID" id="93893991"/>
<dbReference type="Proteomes" id="UP000664056">
    <property type="component" value="Unassembled WGS sequence"/>
</dbReference>
<dbReference type="AlphaFoldDB" id="A0A087IKB5"/>
<reference evidence="2" key="2">
    <citation type="submission" date="2019-01" db="EMBL/GenBank/DDBJ databases">
        <authorList>
            <consortium name="NCBI Pathogen Detection Project"/>
        </authorList>
    </citation>
    <scope>NUCLEOTIDE SEQUENCE</scope>
    <source>
        <strain evidence="2">BCW_3452</strain>
    </source>
</reference>